<reference evidence="1 2" key="1">
    <citation type="submission" date="2020-10" db="EMBL/GenBank/DDBJ databases">
        <title>Sequencing the genomes of 1000 actinobacteria strains.</title>
        <authorList>
            <person name="Klenk H.-P."/>
        </authorList>
    </citation>
    <scope>NUCLEOTIDE SEQUENCE [LARGE SCALE GENOMIC DNA]</scope>
    <source>
        <strain evidence="1 2">DSM 43173</strain>
    </source>
</reference>
<keyword evidence="2" id="KW-1185">Reference proteome</keyword>
<organism evidence="1 2">
    <name type="scientific">Nonomuraea angiospora</name>
    <dbReference type="NCBI Taxonomy" id="46172"/>
    <lineage>
        <taxon>Bacteria</taxon>
        <taxon>Bacillati</taxon>
        <taxon>Actinomycetota</taxon>
        <taxon>Actinomycetes</taxon>
        <taxon>Streptosporangiales</taxon>
        <taxon>Streptosporangiaceae</taxon>
        <taxon>Nonomuraea</taxon>
    </lineage>
</organism>
<evidence type="ECO:0000313" key="2">
    <source>
        <dbReference type="Proteomes" id="UP000633509"/>
    </source>
</evidence>
<protein>
    <recommendedName>
        <fullName evidence="3">Alpha/beta hydrolase</fullName>
    </recommendedName>
</protein>
<evidence type="ECO:0000313" key="1">
    <source>
        <dbReference type="EMBL" id="MBE1589301.1"/>
    </source>
</evidence>
<sequence length="55" mass="6070">MLRRQNEAKRAICTDLAASVSRGENRVLENASHGWIHVEGADAVLQGIQDLIEKV</sequence>
<name>A0ABR9MAE2_9ACTN</name>
<dbReference type="RefSeq" id="WP_192789362.1">
    <property type="nucleotide sequence ID" value="NZ_JADBEK010000001.1"/>
</dbReference>
<comment type="caution">
    <text evidence="1">The sequence shown here is derived from an EMBL/GenBank/DDBJ whole genome shotgun (WGS) entry which is preliminary data.</text>
</comment>
<accession>A0ABR9MAE2</accession>
<dbReference type="Proteomes" id="UP000633509">
    <property type="component" value="Unassembled WGS sequence"/>
</dbReference>
<dbReference type="EMBL" id="JADBEK010000001">
    <property type="protein sequence ID" value="MBE1589301.1"/>
    <property type="molecule type" value="Genomic_DNA"/>
</dbReference>
<evidence type="ECO:0008006" key="3">
    <source>
        <dbReference type="Google" id="ProtNLM"/>
    </source>
</evidence>
<gene>
    <name evidence="1" type="ORF">H4W80_007559</name>
</gene>
<proteinExistence type="predicted"/>